<comment type="similarity">
    <text evidence="6">Belongs to the TVP38/TMEM64 family.</text>
</comment>
<proteinExistence type="inferred from homology"/>
<dbReference type="PANTHER" id="PTHR12677">
    <property type="entry name" value="GOLGI APPARATUS MEMBRANE PROTEIN TVP38-RELATED"/>
    <property type="match status" value="1"/>
</dbReference>
<evidence type="ECO:0000313" key="8">
    <source>
        <dbReference type="EMBL" id="EAZ92163.1"/>
    </source>
</evidence>
<evidence type="ECO:0000256" key="1">
    <source>
        <dbReference type="ARBA" id="ARBA00004651"/>
    </source>
</evidence>
<reference evidence="8 9" key="1">
    <citation type="submission" date="2007-03" db="EMBL/GenBank/DDBJ databases">
        <authorList>
            <person name="Stal L."/>
            <person name="Ferriera S."/>
            <person name="Johnson J."/>
            <person name="Kravitz S."/>
            <person name="Beeson K."/>
            <person name="Sutton G."/>
            <person name="Rogers Y.-H."/>
            <person name="Friedman R."/>
            <person name="Frazier M."/>
            <person name="Venter J.C."/>
        </authorList>
    </citation>
    <scope>NUCLEOTIDE SEQUENCE [LARGE SCALE GENOMIC DNA]</scope>
    <source>
        <strain evidence="8 9">CCY0110</strain>
    </source>
</reference>
<comment type="caution">
    <text evidence="8">The sequence shown here is derived from an EMBL/GenBank/DDBJ whole genome shotgun (WGS) entry which is preliminary data.</text>
</comment>
<evidence type="ECO:0000256" key="3">
    <source>
        <dbReference type="ARBA" id="ARBA00022692"/>
    </source>
</evidence>
<accession>A3IMR0</accession>
<sequence length="226" mass="25028">MSKQKSGIILLLVFCVAVTIIGIVLLRELDPEKLQVWLGEMGIWAPILYMILYTIATLFILPSTPLNLTGGVLFGIWWGTLWTTLAALLAAVMAFLFTRTIGRDYMSRKLAGKWEAIDGEMYHGGLFYMIAIRLMPIIPYGIVNFAAGLTSIRFRDYFVGTTIGTLPGILPFVMMGAGFQSLSQGDIMPLLLSLALTGILVGGGTWYSRRRQFPKKSVEKATQDNH</sequence>
<keyword evidence="3 6" id="KW-0812">Transmembrane</keyword>
<keyword evidence="4 6" id="KW-1133">Transmembrane helix</keyword>
<evidence type="ECO:0000313" key="9">
    <source>
        <dbReference type="Proteomes" id="UP000003781"/>
    </source>
</evidence>
<dbReference type="EMBL" id="AAXW01000008">
    <property type="protein sequence ID" value="EAZ92163.1"/>
    <property type="molecule type" value="Genomic_DNA"/>
</dbReference>
<evidence type="ECO:0000259" key="7">
    <source>
        <dbReference type="Pfam" id="PF09335"/>
    </source>
</evidence>
<dbReference type="eggNOG" id="COG0398">
    <property type="taxonomic scope" value="Bacteria"/>
</dbReference>
<dbReference type="InterPro" id="IPR015414">
    <property type="entry name" value="TMEM64"/>
</dbReference>
<dbReference type="InterPro" id="IPR032816">
    <property type="entry name" value="VTT_dom"/>
</dbReference>
<feature type="transmembrane region" description="Helical" evidence="6">
    <location>
        <begin position="41"/>
        <end position="61"/>
    </location>
</feature>
<feature type="domain" description="VTT" evidence="7">
    <location>
        <begin position="61"/>
        <end position="177"/>
    </location>
</feature>
<feature type="transmembrane region" description="Helical" evidence="6">
    <location>
        <begin position="126"/>
        <end position="145"/>
    </location>
</feature>
<feature type="transmembrane region" description="Helical" evidence="6">
    <location>
        <begin position="7"/>
        <end position="26"/>
    </location>
</feature>
<keyword evidence="2 6" id="KW-1003">Cell membrane</keyword>
<dbReference type="Pfam" id="PF09335">
    <property type="entry name" value="VTT_dom"/>
    <property type="match status" value="1"/>
</dbReference>
<evidence type="ECO:0000256" key="4">
    <source>
        <dbReference type="ARBA" id="ARBA00022989"/>
    </source>
</evidence>
<dbReference type="GO" id="GO:0005886">
    <property type="term" value="C:plasma membrane"/>
    <property type="evidence" value="ECO:0007669"/>
    <property type="project" value="UniProtKB-SubCell"/>
</dbReference>
<keyword evidence="9" id="KW-1185">Reference proteome</keyword>
<gene>
    <name evidence="8" type="ORF">CY0110_24671</name>
</gene>
<organism evidence="8 9">
    <name type="scientific">Crocosphaera chwakensis CCY0110</name>
    <dbReference type="NCBI Taxonomy" id="391612"/>
    <lineage>
        <taxon>Bacteria</taxon>
        <taxon>Bacillati</taxon>
        <taxon>Cyanobacteriota</taxon>
        <taxon>Cyanophyceae</taxon>
        <taxon>Oscillatoriophycideae</taxon>
        <taxon>Chroococcales</taxon>
        <taxon>Aphanothecaceae</taxon>
        <taxon>Crocosphaera</taxon>
        <taxon>Crocosphaera chwakensis</taxon>
    </lineage>
</organism>
<protein>
    <recommendedName>
        <fullName evidence="6">TVP38/TMEM64 family membrane protein</fullName>
    </recommendedName>
</protein>
<name>A3IMR0_9CHRO</name>
<feature type="transmembrane region" description="Helical" evidence="6">
    <location>
        <begin position="157"/>
        <end position="175"/>
    </location>
</feature>
<comment type="subcellular location">
    <subcellularLocation>
        <location evidence="1 6">Cell membrane</location>
        <topology evidence="1 6">Multi-pass membrane protein</topology>
    </subcellularLocation>
</comment>
<dbReference type="OrthoDB" id="9812980at2"/>
<evidence type="ECO:0000256" key="2">
    <source>
        <dbReference type="ARBA" id="ARBA00022475"/>
    </source>
</evidence>
<keyword evidence="5 6" id="KW-0472">Membrane</keyword>
<feature type="transmembrane region" description="Helical" evidence="6">
    <location>
        <begin position="187"/>
        <end position="207"/>
    </location>
</feature>
<feature type="transmembrane region" description="Helical" evidence="6">
    <location>
        <begin position="73"/>
        <end position="97"/>
    </location>
</feature>
<dbReference type="Proteomes" id="UP000003781">
    <property type="component" value="Unassembled WGS sequence"/>
</dbReference>
<dbReference type="RefSeq" id="WP_008274666.1">
    <property type="nucleotide sequence ID" value="NZ_AAXW01000008.1"/>
</dbReference>
<evidence type="ECO:0000256" key="6">
    <source>
        <dbReference type="RuleBase" id="RU366058"/>
    </source>
</evidence>
<evidence type="ECO:0000256" key="5">
    <source>
        <dbReference type="ARBA" id="ARBA00023136"/>
    </source>
</evidence>
<dbReference type="PANTHER" id="PTHR12677:SF59">
    <property type="entry name" value="GOLGI APPARATUS MEMBRANE PROTEIN TVP38-RELATED"/>
    <property type="match status" value="1"/>
</dbReference>
<dbReference type="AlphaFoldDB" id="A3IMR0"/>